<proteinExistence type="predicted"/>
<evidence type="ECO:0000313" key="2">
    <source>
        <dbReference type="Proteomes" id="UP000823388"/>
    </source>
</evidence>
<gene>
    <name evidence="1" type="ORF">PVAP13_4NG161700</name>
</gene>
<reference evidence="1" key="1">
    <citation type="submission" date="2020-05" db="EMBL/GenBank/DDBJ databases">
        <title>WGS assembly of Panicum virgatum.</title>
        <authorList>
            <person name="Lovell J.T."/>
            <person name="Jenkins J."/>
            <person name="Shu S."/>
            <person name="Juenger T.E."/>
            <person name="Schmutz J."/>
        </authorList>
    </citation>
    <scope>NUCLEOTIDE SEQUENCE</scope>
    <source>
        <strain evidence="1">AP13</strain>
    </source>
</reference>
<name>A0A8T0T706_PANVG</name>
<sequence length="175" mass="18987">MAELRFPGVADVMVLLRWRIMKLLGDGGESCAFLGDSFVKFVTSFGATGEWIFLSPVPQALLCLDAIRVEFWFALLRGSSSEWSALLLAVADFAFGLLASSLDVSSSDADAFPPSILATRWPIFDHRHQMCSGRSLGALILAALPSSGGLSSSRWVDVLVSLASKKKTLGTWMWL</sequence>
<dbReference type="Proteomes" id="UP000823388">
    <property type="component" value="Chromosome 4N"/>
</dbReference>
<dbReference type="EMBL" id="CM029044">
    <property type="protein sequence ID" value="KAG2606057.1"/>
    <property type="molecule type" value="Genomic_DNA"/>
</dbReference>
<accession>A0A8T0T706</accession>
<dbReference type="AlphaFoldDB" id="A0A8T0T706"/>
<keyword evidence="2" id="KW-1185">Reference proteome</keyword>
<organism evidence="1 2">
    <name type="scientific">Panicum virgatum</name>
    <name type="common">Blackwell switchgrass</name>
    <dbReference type="NCBI Taxonomy" id="38727"/>
    <lineage>
        <taxon>Eukaryota</taxon>
        <taxon>Viridiplantae</taxon>
        <taxon>Streptophyta</taxon>
        <taxon>Embryophyta</taxon>
        <taxon>Tracheophyta</taxon>
        <taxon>Spermatophyta</taxon>
        <taxon>Magnoliopsida</taxon>
        <taxon>Liliopsida</taxon>
        <taxon>Poales</taxon>
        <taxon>Poaceae</taxon>
        <taxon>PACMAD clade</taxon>
        <taxon>Panicoideae</taxon>
        <taxon>Panicodae</taxon>
        <taxon>Paniceae</taxon>
        <taxon>Panicinae</taxon>
        <taxon>Panicum</taxon>
        <taxon>Panicum sect. Hiantes</taxon>
    </lineage>
</organism>
<evidence type="ECO:0000313" key="1">
    <source>
        <dbReference type="EMBL" id="KAG2606057.1"/>
    </source>
</evidence>
<comment type="caution">
    <text evidence="1">The sequence shown here is derived from an EMBL/GenBank/DDBJ whole genome shotgun (WGS) entry which is preliminary data.</text>
</comment>
<protein>
    <submittedName>
        <fullName evidence="1">Uncharacterized protein</fullName>
    </submittedName>
</protein>